<proteinExistence type="inferred from homology"/>
<dbReference type="AlphaFoldDB" id="A0A9C9EP20"/>
<protein>
    <submittedName>
        <fullName evidence="4">Bifunctional phosphoglucose/phosphomannose isomerase</fullName>
    </submittedName>
</protein>
<keyword evidence="2 4" id="KW-0413">Isomerase</keyword>
<dbReference type="SUPFAM" id="SSF53697">
    <property type="entry name" value="SIS domain"/>
    <property type="match status" value="1"/>
</dbReference>
<dbReference type="GO" id="GO:0004347">
    <property type="term" value="F:glucose-6-phosphate isomerase activity"/>
    <property type="evidence" value="ECO:0007669"/>
    <property type="project" value="InterPro"/>
</dbReference>
<organism evidence="4 5">
    <name type="scientific">candidate division WOR-3 bacterium</name>
    <dbReference type="NCBI Taxonomy" id="2052148"/>
    <lineage>
        <taxon>Bacteria</taxon>
        <taxon>Bacteria division WOR-3</taxon>
    </lineage>
</organism>
<reference evidence="4" key="1">
    <citation type="journal article" date="2020" name="mSystems">
        <title>Genome- and Community-Level Interaction Insights into Carbon Utilization and Element Cycling Functions of Hydrothermarchaeota in Hydrothermal Sediment.</title>
        <authorList>
            <person name="Zhou Z."/>
            <person name="Liu Y."/>
            <person name="Xu W."/>
            <person name="Pan J."/>
            <person name="Luo Z.H."/>
            <person name="Li M."/>
        </authorList>
    </citation>
    <scope>NUCLEOTIDE SEQUENCE</scope>
    <source>
        <strain evidence="4">HyVt-388</strain>
    </source>
</reference>
<dbReference type="GO" id="GO:0004476">
    <property type="term" value="F:mannose-6-phosphate isomerase activity"/>
    <property type="evidence" value="ECO:0007669"/>
    <property type="project" value="InterPro"/>
</dbReference>
<dbReference type="PROSITE" id="PS51464">
    <property type="entry name" value="SIS"/>
    <property type="match status" value="1"/>
</dbReference>
<feature type="domain" description="SIS" evidence="3">
    <location>
        <begin position="15"/>
        <end position="157"/>
    </location>
</feature>
<evidence type="ECO:0000313" key="5">
    <source>
        <dbReference type="Proteomes" id="UP000885826"/>
    </source>
</evidence>
<evidence type="ECO:0000256" key="2">
    <source>
        <dbReference type="ARBA" id="ARBA00023235"/>
    </source>
</evidence>
<dbReference type="InterPro" id="IPR001347">
    <property type="entry name" value="SIS_dom"/>
</dbReference>
<gene>
    <name evidence="4" type="ORF">ENI34_08800</name>
</gene>
<evidence type="ECO:0000256" key="1">
    <source>
        <dbReference type="ARBA" id="ARBA00010523"/>
    </source>
</evidence>
<dbReference type="InterPro" id="IPR046348">
    <property type="entry name" value="SIS_dom_sf"/>
</dbReference>
<comment type="similarity">
    <text evidence="1">Belongs to the PGI/PMI family.</text>
</comment>
<dbReference type="Gene3D" id="3.40.50.10490">
    <property type="entry name" value="Glucose-6-phosphate isomerase like protein, domain 1"/>
    <property type="match status" value="2"/>
</dbReference>
<dbReference type="InterPro" id="IPR019490">
    <property type="entry name" value="Glu6P/Mann6P_isomerase_C"/>
</dbReference>
<dbReference type="EMBL" id="DRIG01000092">
    <property type="protein sequence ID" value="HEC79222.1"/>
    <property type="molecule type" value="Genomic_DNA"/>
</dbReference>
<evidence type="ECO:0000313" key="4">
    <source>
        <dbReference type="EMBL" id="HEC79222.1"/>
    </source>
</evidence>
<dbReference type="Proteomes" id="UP000885826">
    <property type="component" value="Unassembled WGS sequence"/>
</dbReference>
<sequence>MKKIISSLPVQIRAAVELLPEGRMKKKNLKRIIICGMGGSGISGELLQGLYPHLQIISNKDYSIPGFIDKNTLSIIISYSGNTEETVSNYKILLRRGTTTAVISSDGWLLKRKSNLKIEIPKGLPPRGAIGYLFTPLPFILYKFHLIERNPQPQLLKLARFLEKKKAAIEKKAKGLAAQSWDKFLIIYADSKLFFPVARRWQCQLNENSKLLAHINLIPEMCHNEIVGLGRPAALNRKTDIIFLNDPAAHPRNRLRVKILKKIMKKKFSRITEITPQGQNGLQRLFWTIMLGDFFSYYCAAAAGIDPMPVKRIDYLKKELSEIR</sequence>
<evidence type="ECO:0000259" key="3">
    <source>
        <dbReference type="PROSITE" id="PS51464"/>
    </source>
</evidence>
<dbReference type="NCBIfam" id="TIGR02128">
    <property type="entry name" value="G6PI_arch"/>
    <property type="match status" value="1"/>
</dbReference>
<dbReference type="GO" id="GO:1901135">
    <property type="term" value="P:carbohydrate derivative metabolic process"/>
    <property type="evidence" value="ECO:0007669"/>
    <property type="project" value="InterPro"/>
</dbReference>
<name>A0A9C9EP20_UNCW3</name>
<dbReference type="GO" id="GO:0097367">
    <property type="term" value="F:carbohydrate derivative binding"/>
    <property type="evidence" value="ECO:0007669"/>
    <property type="project" value="InterPro"/>
</dbReference>
<comment type="caution">
    <text evidence="4">The sequence shown here is derived from an EMBL/GenBank/DDBJ whole genome shotgun (WGS) entry which is preliminary data.</text>
</comment>
<dbReference type="GO" id="GO:0005975">
    <property type="term" value="P:carbohydrate metabolic process"/>
    <property type="evidence" value="ECO:0007669"/>
    <property type="project" value="InterPro"/>
</dbReference>
<dbReference type="Pfam" id="PF10432">
    <property type="entry name" value="bact-PGI_C"/>
    <property type="match status" value="1"/>
</dbReference>
<accession>A0A9C9EP20</accession>
<dbReference type="CDD" id="cd05637">
    <property type="entry name" value="SIS_PGI_PMI_2"/>
    <property type="match status" value="1"/>
</dbReference>